<dbReference type="InterPro" id="IPR046632">
    <property type="entry name" value="DUF6744"/>
</dbReference>
<name>A0AAW6CB05_FLAPL</name>
<dbReference type="Pfam" id="PF20529">
    <property type="entry name" value="DUF6744"/>
    <property type="match status" value="1"/>
</dbReference>
<sequence>MEQVFDMQDFIVATQADEGHVLGKFLYFSLANLLVEKDALTKLCEDMGIPYSGGVRLSVADAFRSATGDIRERIPVTADGQTNIYLAYCRDNKRTANVLSRELVKETLNQQTNHYEKLANISYDKSDGVFRCDNLVPDDAVDVRGCCRWAEELFELYQRCANRRQVETICANYLRSLESTKVSIAGHMYFVPRTHMEKVDIFEDFLALLSRLNRNGTPLTVNSLYVIDDAKQRDKMAQEFYIAVKKEILEYQDKCDYFIKSGSNSPAVMDRWVLKVQALEERKRHYEAVLRQELNGLDDEFSTLKFLAQELQLRANSLRAQKKTQKGKKDPMQQTIDLAA</sequence>
<proteinExistence type="predicted"/>
<evidence type="ECO:0000256" key="1">
    <source>
        <dbReference type="SAM" id="MobiDB-lite"/>
    </source>
</evidence>
<gene>
    <name evidence="2" type="ORF">PNE06_03820</name>
</gene>
<feature type="region of interest" description="Disordered" evidence="1">
    <location>
        <begin position="319"/>
        <end position="340"/>
    </location>
</feature>
<dbReference type="AlphaFoldDB" id="A0AAW6CB05"/>
<dbReference type="EMBL" id="JAQLWV010000004">
    <property type="protein sequence ID" value="MDB7932197.1"/>
    <property type="molecule type" value="Genomic_DNA"/>
</dbReference>
<comment type="caution">
    <text evidence="2">The sequence shown here is derived from an EMBL/GenBank/DDBJ whole genome shotgun (WGS) entry which is preliminary data.</text>
</comment>
<reference evidence="2" key="1">
    <citation type="submission" date="2023-01" db="EMBL/GenBank/DDBJ databases">
        <title>Human gut microbiome strain richness.</title>
        <authorList>
            <person name="Chen-Liaw A."/>
        </authorList>
    </citation>
    <scope>NUCLEOTIDE SEQUENCE</scope>
    <source>
        <strain evidence="2">1001287st1_F4_1001285I_161205</strain>
    </source>
</reference>
<organism evidence="2 3">
    <name type="scientific">Flavonifractor plautii</name>
    <name type="common">Fusobacterium plautii</name>
    <dbReference type="NCBI Taxonomy" id="292800"/>
    <lineage>
        <taxon>Bacteria</taxon>
        <taxon>Bacillati</taxon>
        <taxon>Bacillota</taxon>
        <taxon>Clostridia</taxon>
        <taxon>Eubacteriales</taxon>
        <taxon>Oscillospiraceae</taxon>
        <taxon>Flavonifractor</taxon>
    </lineage>
</organism>
<evidence type="ECO:0000313" key="2">
    <source>
        <dbReference type="EMBL" id="MDB7932197.1"/>
    </source>
</evidence>
<accession>A0AAW6CB05</accession>
<evidence type="ECO:0000313" key="3">
    <source>
        <dbReference type="Proteomes" id="UP001211173"/>
    </source>
</evidence>
<dbReference type="RefSeq" id="WP_195383869.1">
    <property type="nucleotide sequence ID" value="NZ_JADMVZ010000006.1"/>
</dbReference>
<dbReference type="Proteomes" id="UP001211173">
    <property type="component" value="Unassembled WGS sequence"/>
</dbReference>
<protein>
    <submittedName>
        <fullName evidence="2">Uncharacterized protein</fullName>
    </submittedName>
</protein>